<feature type="binding site" evidence="8">
    <location>
        <begin position="294"/>
        <end position="297"/>
    </location>
    <ligand>
        <name>GTP</name>
        <dbReference type="ChEBI" id="CHEBI:37565"/>
        <label>2</label>
    </ligand>
</feature>
<dbReference type="Pfam" id="PF01926">
    <property type="entry name" value="MMR_HSR1"/>
    <property type="match status" value="2"/>
</dbReference>
<protein>
    <recommendedName>
        <fullName evidence="2 8">GTPase Der</fullName>
    </recommendedName>
    <alternativeName>
        <fullName evidence="7 8">GTP-binding protein EngA</fullName>
    </alternativeName>
</protein>
<evidence type="ECO:0000256" key="4">
    <source>
        <dbReference type="ARBA" id="ARBA00022737"/>
    </source>
</evidence>
<dbReference type="CDD" id="cd01895">
    <property type="entry name" value="EngA2"/>
    <property type="match status" value="1"/>
</dbReference>
<dbReference type="PANTHER" id="PTHR43834:SF6">
    <property type="entry name" value="GTPASE DER"/>
    <property type="match status" value="1"/>
</dbReference>
<organism evidence="12 13">
    <name type="scientific">Fodinibius salicampi</name>
    <dbReference type="NCBI Taxonomy" id="1920655"/>
    <lineage>
        <taxon>Bacteria</taxon>
        <taxon>Pseudomonadati</taxon>
        <taxon>Balneolota</taxon>
        <taxon>Balneolia</taxon>
        <taxon>Balneolales</taxon>
        <taxon>Balneolaceae</taxon>
        <taxon>Fodinibius</taxon>
    </lineage>
</organism>
<dbReference type="InterPro" id="IPR027417">
    <property type="entry name" value="P-loop_NTPase"/>
</dbReference>
<evidence type="ECO:0000259" key="11">
    <source>
        <dbReference type="PROSITE" id="PS51712"/>
    </source>
</evidence>
<dbReference type="HAMAP" id="MF_00195">
    <property type="entry name" value="GTPase_Der"/>
    <property type="match status" value="1"/>
</dbReference>
<keyword evidence="3 8" id="KW-0690">Ribosome biogenesis</keyword>
<dbReference type="InterPro" id="IPR015946">
    <property type="entry name" value="KH_dom-like_a/b"/>
</dbReference>
<keyword evidence="4 10" id="KW-0677">Repeat</keyword>
<keyword evidence="12" id="KW-0378">Hydrolase</keyword>
<evidence type="ECO:0000313" key="12">
    <source>
        <dbReference type="EMBL" id="MCW9711905.1"/>
    </source>
</evidence>
<comment type="subunit">
    <text evidence="8">Associates with the 50S ribosomal subunit.</text>
</comment>
<dbReference type="CDD" id="cd01894">
    <property type="entry name" value="EngA1"/>
    <property type="match status" value="1"/>
</dbReference>
<dbReference type="Pfam" id="PF14714">
    <property type="entry name" value="KH_dom-like"/>
    <property type="match status" value="1"/>
</dbReference>
<keyword evidence="13" id="KW-1185">Reference proteome</keyword>
<feature type="binding site" evidence="8">
    <location>
        <begin position="56"/>
        <end position="60"/>
    </location>
    <ligand>
        <name>GTP</name>
        <dbReference type="ChEBI" id="CHEBI:37565"/>
        <label>1</label>
    </ligand>
</feature>
<feature type="binding site" evidence="8">
    <location>
        <begin position="182"/>
        <end position="189"/>
    </location>
    <ligand>
        <name>GTP</name>
        <dbReference type="ChEBI" id="CHEBI:37565"/>
        <label>2</label>
    </ligand>
</feature>
<dbReference type="Gene3D" id="3.40.50.300">
    <property type="entry name" value="P-loop containing nucleotide triphosphate hydrolases"/>
    <property type="match status" value="2"/>
</dbReference>
<dbReference type="InterPro" id="IPR005225">
    <property type="entry name" value="Small_GTP-bd"/>
</dbReference>
<dbReference type="NCBIfam" id="TIGR03594">
    <property type="entry name" value="GTPase_EngA"/>
    <property type="match status" value="1"/>
</dbReference>
<dbReference type="PIRSF" id="PIRSF006485">
    <property type="entry name" value="GTP-binding_EngA"/>
    <property type="match status" value="1"/>
</dbReference>
<sequence length="436" mass="49796">MHPVVSIVGRPNVGKSTIFNRLIGSRKAIVDDEYGVTRDRHYGESFWNGRTFNVIDTGGYQPDETDIMTAGIREQVHIAIDESDVILFVVDCEAGMTSLDKSVARMLREDQETPVLLVPNKADNDERTLNAAEFYELGFEEMHPISAINGRGTGDLLDRLVTLLPEEKEDQEPDIPKLAVVGRPNVGKSSFINSLLKDERCIVTDIPGTTRDSINSKLSFDGKDYILIDTAGLRKKRKVKENIEFYSTVRTDRALKECDVAILMLDAMRGFEAQDKHILREAENYNKGIVIVLNKWDLVPEKDSNIHKEFEEYVYDKVPMMDYVPIVSASALSGQRIYKVIKTADIVLQERKRTVSTPKLNDFMERILKRKPLPMRRGVALKIKYATQVKSDPPVFVFFMNIPEELPANYRRYIENEIRKEFGFQGVPITLRFKQK</sequence>
<comment type="function">
    <text evidence="8 10">GTPase that plays an essential role in the late steps of ribosome biogenesis.</text>
</comment>
<feature type="binding site" evidence="8">
    <location>
        <begin position="120"/>
        <end position="123"/>
    </location>
    <ligand>
        <name>GTP</name>
        <dbReference type="ChEBI" id="CHEBI:37565"/>
        <label>1</label>
    </ligand>
</feature>
<keyword evidence="6 8" id="KW-0342">GTP-binding</keyword>
<evidence type="ECO:0000256" key="5">
    <source>
        <dbReference type="ARBA" id="ARBA00022741"/>
    </source>
</evidence>
<reference evidence="12 13" key="1">
    <citation type="submission" date="2021-11" db="EMBL/GenBank/DDBJ databases">
        <title>Aliifidinibius sp. nov., a new bacterium isolated from saline soil.</title>
        <authorList>
            <person name="Galisteo C."/>
            <person name="De La Haba R."/>
            <person name="Sanchez-Porro C."/>
            <person name="Ventosa A."/>
        </authorList>
    </citation>
    <scope>NUCLEOTIDE SEQUENCE [LARGE SCALE GENOMIC DNA]</scope>
    <source>
        <strain evidence="12 13">KACC 190600</strain>
    </source>
</reference>
<evidence type="ECO:0000256" key="1">
    <source>
        <dbReference type="ARBA" id="ARBA00008279"/>
    </source>
</evidence>
<gene>
    <name evidence="8 12" type="primary">der</name>
    <name evidence="12" type="ORF">LQ318_03215</name>
</gene>
<dbReference type="Proteomes" id="UP001207337">
    <property type="component" value="Unassembled WGS sequence"/>
</dbReference>
<feature type="domain" description="EngA-type G" evidence="11">
    <location>
        <begin position="176"/>
        <end position="352"/>
    </location>
</feature>
<evidence type="ECO:0000313" key="13">
    <source>
        <dbReference type="Proteomes" id="UP001207337"/>
    </source>
</evidence>
<dbReference type="PRINTS" id="PR00326">
    <property type="entry name" value="GTP1OBG"/>
</dbReference>
<evidence type="ECO:0000256" key="8">
    <source>
        <dbReference type="HAMAP-Rule" id="MF_00195"/>
    </source>
</evidence>
<dbReference type="InterPro" id="IPR006073">
    <property type="entry name" value="GTP-bd"/>
</dbReference>
<evidence type="ECO:0000256" key="6">
    <source>
        <dbReference type="ARBA" id="ARBA00023134"/>
    </source>
</evidence>
<dbReference type="InterPro" id="IPR016484">
    <property type="entry name" value="GTPase_Der"/>
</dbReference>
<evidence type="ECO:0000256" key="7">
    <source>
        <dbReference type="ARBA" id="ARBA00032345"/>
    </source>
</evidence>
<evidence type="ECO:0000256" key="3">
    <source>
        <dbReference type="ARBA" id="ARBA00022517"/>
    </source>
</evidence>
<comment type="caution">
    <text evidence="12">The sequence shown here is derived from an EMBL/GenBank/DDBJ whole genome shotgun (WGS) entry which is preliminary data.</text>
</comment>
<keyword evidence="5 8" id="KW-0547">Nucleotide-binding</keyword>
<dbReference type="NCBIfam" id="TIGR00231">
    <property type="entry name" value="small_GTP"/>
    <property type="match status" value="2"/>
</dbReference>
<dbReference type="EMBL" id="JAJNDC010000001">
    <property type="protein sequence ID" value="MCW9711905.1"/>
    <property type="molecule type" value="Genomic_DNA"/>
</dbReference>
<dbReference type="PROSITE" id="PS51712">
    <property type="entry name" value="G_ENGA"/>
    <property type="match status" value="2"/>
</dbReference>
<dbReference type="GO" id="GO:0016787">
    <property type="term" value="F:hydrolase activity"/>
    <property type="evidence" value="ECO:0007669"/>
    <property type="project" value="UniProtKB-KW"/>
</dbReference>
<dbReference type="SUPFAM" id="SSF52540">
    <property type="entry name" value="P-loop containing nucleoside triphosphate hydrolases"/>
    <property type="match status" value="2"/>
</dbReference>
<feature type="domain" description="EngA-type G" evidence="11">
    <location>
        <begin position="3"/>
        <end position="168"/>
    </location>
</feature>
<proteinExistence type="inferred from homology"/>
<evidence type="ECO:0000256" key="2">
    <source>
        <dbReference type="ARBA" id="ARBA00020953"/>
    </source>
</evidence>
<evidence type="ECO:0000256" key="9">
    <source>
        <dbReference type="PROSITE-ProRule" id="PRU01049"/>
    </source>
</evidence>
<comment type="similarity">
    <text evidence="1 8 9 10">Belongs to the TRAFAC class TrmE-Era-EngA-EngB-Septin-like GTPase superfamily. EngA (Der) GTPase family.</text>
</comment>
<dbReference type="Gene3D" id="3.30.300.20">
    <property type="match status" value="1"/>
</dbReference>
<name>A0ABT3PVM5_9BACT</name>
<dbReference type="InterPro" id="IPR031166">
    <property type="entry name" value="G_ENGA"/>
</dbReference>
<accession>A0ABT3PVM5</accession>
<dbReference type="PANTHER" id="PTHR43834">
    <property type="entry name" value="GTPASE DER"/>
    <property type="match status" value="1"/>
</dbReference>
<dbReference type="RefSeq" id="WP_265787468.1">
    <property type="nucleotide sequence ID" value="NZ_BAABRS010000001.1"/>
</dbReference>
<dbReference type="InterPro" id="IPR032859">
    <property type="entry name" value="KH_dom-like"/>
</dbReference>
<feature type="binding site" evidence="8">
    <location>
        <begin position="229"/>
        <end position="233"/>
    </location>
    <ligand>
        <name>GTP</name>
        <dbReference type="ChEBI" id="CHEBI:37565"/>
        <label>2</label>
    </ligand>
</feature>
<evidence type="ECO:0000256" key="10">
    <source>
        <dbReference type="RuleBase" id="RU004481"/>
    </source>
</evidence>
<feature type="binding site" evidence="8">
    <location>
        <begin position="9"/>
        <end position="16"/>
    </location>
    <ligand>
        <name>GTP</name>
        <dbReference type="ChEBI" id="CHEBI:37565"/>
        <label>1</label>
    </ligand>
</feature>